<reference evidence="1 2" key="1">
    <citation type="submission" date="2024-02" db="EMBL/GenBank/DDBJ databases">
        <title>Deinococcus xinjiangensis NBRC 107630.</title>
        <authorList>
            <person name="Ichikawa N."/>
            <person name="Katano-Makiyama Y."/>
            <person name="Hidaka K."/>
        </authorList>
    </citation>
    <scope>NUCLEOTIDE SEQUENCE [LARGE SCALE GENOMIC DNA]</scope>
    <source>
        <strain evidence="1 2">NBRC 107630</strain>
    </source>
</reference>
<sequence length="100" mass="11070">MELSGTESASWKFRDGGNLGQLIDGLKSGDIKPGSVEPIRLVEKDGKLFTLDNRRLYAYQQAGKDVPYRMATPEEVAKDSFKFTTKNGGVSIRIRGMPCE</sequence>
<keyword evidence="2" id="KW-1185">Reference proteome</keyword>
<dbReference type="EMBL" id="BAABRN010000168">
    <property type="protein sequence ID" value="GAA5504552.1"/>
    <property type="molecule type" value="Genomic_DNA"/>
</dbReference>
<name>A0ABP9VH61_9DEIO</name>
<proteinExistence type="predicted"/>
<evidence type="ECO:0000313" key="2">
    <source>
        <dbReference type="Proteomes" id="UP001458946"/>
    </source>
</evidence>
<organism evidence="1 2">
    <name type="scientific">Deinococcus xinjiangensis</name>
    <dbReference type="NCBI Taxonomy" id="457454"/>
    <lineage>
        <taxon>Bacteria</taxon>
        <taxon>Thermotogati</taxon>
        <taxon>Deinococcota</taxon>
        <taxon>Deinococci</taxon>
        <taxon>Deinococcales</taxon>
        <taxon>Deinococcaceae</taxon>
        <taxon>Deinococcus</taxon>
    </lineage>
</organism>
<evidence type="ECO:0000313" key="1">
    <source>
        <dbReference type="EMBL" id="GAA5504552.1"/>
    </source>
</evidence>
<comment type="caution">
    <text evidence="1">The sequence shown here is derived from an EMBL/GenBank/DDBJ whole genome shotgun (WGS) entry which is preliminary data.</text>
</comment>
<gene>
    <name evidence="1" type="ORF">Dxin01_04330</name>
</gene>
<protein>
    <submittedName>
        <fullName evidence="1">Uncharacterized protein</fullName>
    </submittedName>
</protein>
<dbReference type="Proteomes" id="UP001458946">
    <property type="component" value="Unassembled WGS sequence"/>
</dbReference>
<accession>A0ABP9VH61</accession>